<name>A0A1X0D183_9MYCO</name>
<dbReference type="AlphaFoldDB" id="A0A1X0D183"/>
<sequence length="45" mass="4726">MNVTNISSAPLVVGIGGTLRADSSTERALKHCLDAVERLGGRTKM</sequence>
<organism evidence="1 2">
    <name type="scientific">Mycolicibacterium insubricum</name>
    <dbReference type="NCBI Taxonomy" id="444597"/>
    <lineage>
        <taxon>Bacteria</taxon>
        <taxon>Bacillati</taxon>
        <taxon>Actinomycetota</taxon>
        <taxon>Actinomycetes</taxon>
        <taxon>Mycobacteriales</taxon>
        <taxon>Mycobacteriaceae</taxon>
        <taxon>Mycolicibacterium</taxon>
    </lineage>
</organism>
<dbReference type="EMBL" id="MVHS01000053">
    <property type="protein sequence ID" value="ORA66157.1"/>
    <property type="molecule type" value="Genomic_DNA"/>
</dbReference>
<proteinExistence type="predicted"/>
<evidence type="ECO:0000313" key="1">
    <source>
        <dbReference type="EMBL" id="ORA66157.1"/>
    </source>
</evidence>
<evidence type="ECO:0000313" key="2">
    <source>
        <dbReference type="Proteomes" id="UP000192801"/>
    </source>
</evidence>
<gene>
    <name evidence="1" type="ORF">BST26_17470</name>
</gene>
<dbReference type="Proteomes" id="UP000192801">
    <property type="component" value="Unassembled WGS sequence"/>
</dbReference>
<comment type="caution">
    <text evidence="1">The sequence shown here is derived from an EMBL/GenBank/DDBJ whole genome shotgun (WGS) entry which is preliminary data.</text>
</comment>
<keyword evidence="2" id="KW-1185">Reference proteome</keyword>
<reference evidence="1 2" key="1">
    <citation type="submission" date="2016-12" db="EMBL/GenBank/DDBJ databases">
        <title>The new phylogeny of genus Mycobacterium.</title>
        <authorList>
            <person name="Tortoli E."/>
            <person name="Trovato A."/>
            <person name="Cirillo D.M."/>
        </authorList>
    </citation>
    <scope>NUCLEOTIDE SEQUENCE [LARGE SCALE GENOMIC DNA]</scope>
    <source>
        <strain evidence="1 2">DSM 45130</strain>
    </source>
</reference>
<accession>A0A1X0D183</accession>
<protein>
    <submittedName>
        <fullName evidence="1">FMN reductase</fullName>
    </submittedName>
</protein>
<dbReference type="STRING" id="444597.BST26_17470"/>
<feature type="non-terminal residue" evidence="1">
    <location>
        <position position="45"/>
    </location>
</feature>